<keyword evidence="1" id="KW-1133">Transmembrane helix</keyword>
<feature type="transmembrane region" description="Helical" evidence="1">
    <location>
        <begin position="6"/>
        <end position="25"/>
    </location>
</feature>
<evidence type="ECO:0000313" key="3">
    <source>
        <dbReference type="Proteomes" id="UP000016630"/>
    </source>
</evidence>
<reference evidence="2 3" key="1">
    <citation type="submission" date="2013-06" db="EMBL/GenBank/DDBJ databases">
        <authorList>
            <person name="Weinstock G."/>
            <person name="Sodergren E."/>
            <person name="Lobos E.A."/>
            <person name="Fulton L."/>
            <person name="Fulton R."/>
            <person name="Courtney L."/>
            <person name="Fronick C."/>
            <person name="O'Laughlin M."/>
            <person name="Godfrey J."/>
            <person name="Wilson R.M."/>
            <person name="Miner T."/>
            <person name="Farmer C."/>
            <person name="Delehaunty K."/>
            <person name="Cordes M."/>
            <person name="Minx P."/>
            <person name="Tomlinson C."/>
            <person name="Chen J."/>
            <person name="Wollam A."/>
            <person name="Pepin K.H."/>
            <person name="Bhonagiri V."/>
            <person name="Zhang X."/>
            <person name="Warren W."/>
            <person name="Mitreva M."/>
            <person name="Mardis E.R."/>
            <person name="Wilson R.K."/>
        </authorList>
    </citation>
    <scope>NUCLEOTIDE SEQUENCE [LARGE SCALE GENOMIC DNA]</scope>
    <source>
        <strain evidence="2 3">F0570</strain>
    </source>
</reference>
<dbReference type="EMBL" id="AWUW01000022">
    <property type="protein sequence ID" value="ERJ68462.1"/>
    <property type="molecule type" value="Genomic_DNA"/>
</dbReference>
<dbReference type="PATRIC" id="fig|1227271.3.peg.357"/>
<protein>
    <submittedName>
        <fullName evidence="2">Uncharacterized protein</fullName>
    </submittedName>
</protein>
<dbReference type="HOGENOM" id="CLU_3187204_0_0_10"/>
<keyword evidence="1" id="KW-0812">Transmembrane</keyword>
<accession>A0A0E2LSJ9</accession>
<dbReference type="Proteomes" id="UP000016630">
    <property type="component" value="Unassembled WGS sequence"/>
</dbReference>
<comment type="caution">
    <text evidence="2">The sequence shown here is derived from an EMBL/GenBank/DDBJ whole genome shotgun (WGS) entry which is preliminary data.</text>
</comment>
<proteinExistence type="predicted"/>
<dbReference type="AlphaFoldDB" id="A0A0E2LSJ9"/>
<evidence type="ECO:0000313" key="2">
    <source>
        <dbReference type="EMBL" id="ERJ68462.1"/>
    </source>
</evidence>
<gene>
    <name evidence="2" type="ORF">HMPREF1555_00392</name>
</gene>
<organism evidence="2 3">
    <name type="scientific">Porphyromonas gingivalis F0570</name>
    <dbReference type="NCBI Taxonomy" id="1227271"/>
    <lineage>
        <taxon>Bacteria</taxon>
        <taxon>Pseudomonadati</taxon>
        <taxon>Bacteroidota</taxon>
        <taxon>Bacteroidia</taxon>
        <taxon>Bacteroidales</taxon>
        <taxon>Porphyromonadaceae</taxon>
        <taxon>Porphyromonas</taxon>
    </lineage>
</organism>
<evidence type="ECO:0000256" key="1">
    <source>
        <dbReference type="SAM" id="Phobius"/>
    </source>
</evidence>
<keyword evidence="1" id="KW-0472">Membrane</keyword>
<name>A0A0E2LSJ9_PORGN</name>
<sequence>MAKTGSKIIIILFILIRNILLLYCLSVRFRQGKREVRDDYCWFLLL</sequence>